<evidence type="ECO:0000313" key="2">
    <source>
        <dbReference type="Proteomes" id="UP000199155"/>
    </source>
</evidence>
<accession>A0A1G8VV27</accession>
<dbReference type="AlphaFoldDB" id="A0A1G8VV27"/>
<dbReference type="Proteomes" id="UP000199155">
    <property type="component" value="Unassembled WGS sequence"/>
</dbReference>
<dbReference type="RefSeq" id="WP_143041314.1">
    <property type="nucleotide sequence ID" value="NZ_FNFF01000002.1"/>
</dbReference>
<organism evidence="1 2">
    <name type="scientific">Streptomyces indicus</name>
    <dbReference type="NCBI Taxonomy" id="417292"/>
    <lineage>
        <taxon>Bacteria</taxon>
        <taxon>Bacillati</taxon>
        <taxon>Actinomycetota</taxon>
        <taxon>Actinomycetes</taxon>
        <taxon>Kitasatosporales</taxon>
        <taxon>Streptomycetaceae</taxon>
        <taxon>Streptomyces</taxon>
    </lineage>
</organism>
<proteinExistence type="predicted"/>
<protein>
    <recommendedName>
        <fullName evidence="3">DUF3558 domain-containing protein</fullName>
    </recommendedName>
</protein>
<dbReference type="OrthoDB" id="4245170at2"/>
<sequence>MNKKYIAGGVVGALLLTVGIGYAAGWPPFERRGIISADNVCKHLGPGNEAAAALNSILPASEKYSLMDGPTNPRTDYGSYASSCFVEGDGDLLLSVRAELMMHESQKSWFQSVRDHDFPDDSTTPFAAGDGGFQSPLAAAIFVPCVADGKIPGGQHNLSVKVRLTTAMKGSSAEDEANLRRLAIAASNYAHKQARCDLPAKLDGSLE</sequence>
<gene>
    <name evidence="1" type="ORF">SAMN05421806_10215</name>
</gene>
<name>A0A1G8VV27_9ACTN</name>
<reference evidence="1 2" key="1">
    <citation type="submission" date="2016-10" db="EMBL/GenBank/DDBJ databases">
        <authorList>
            <person name="de Groot N.N."/>
        </authorList>
    </citation>
    <scope>NUCLEOTIDE SEQUENCE [LARGE SCALE GENOMIC DNA]</scope>
    <source>
        <strain evidence="1 2">CGMCC 4.5727</strain>
    </source>
</reference>
<keyword evidence="2" id="KW-1185">Reference proteome</keyword>
<evidence type="ECO:0000313" key="1">
    <source>
        <dbReference type="EMBL" id="SDJ69080.1"/>
    </source>
</evidence>
<evidence type="ECO:0008006" key="3">
    <source>
        <dbReference type="Google" id="ProtNLM"/>
    </source>
</evidence>
<dbReference type="STRING" id="417292.SAMN05421806_10215"/>
<dbReference type="EMBL" id="FNFF01000002">
    <property type="protein sequence ID" value="SDJ69080.1"/>
    <property type="molecule type" value="Genomic_DNA"/>
</dbReference>